<name>A0A117I744_9MYCO</name>
<dbReference type="InterPro" id="IPR036779">
    <property type="entry name" value="LysM_dom_sf"/>
</dbReference>
<gene>
    <name evidence="3" type="ORF">RMCB_5151</name>
</gene>
<evidence type="ECO:0000313" key="3">
    <source>
        <dbReference type="EMBL" id="GAS91055.1"/>
    </source>
</evidence>
<dbReference type="STRING" id="146020.RMCB_5151"/>
<keyword evidence="4" id="KW-1185">Reference proteome</keyword>
<dbReference type="InterPro" id="IPR018392">
    <property type="entry name" value="LysM"/>
</dbReference>
<dbReference type="OrthoDB" id="9815939at2"/>
<feature type="domain" description="LysM" evidence="2">
    <location>
        <begin position="199"/>
        <end position="246"/>
    </location>
</feature>
<dbReference type="EMBL" id="BCSX01000045">
    <property type="protein sequence ID" value="GAS91055.1"/>
    <property type="molecule type" value="Genomic_DNA"/>
</dbReference>
<dbReference type="AlphaFoldDB" id="A0A117I744"/>
<dbReference type="InterPro" id="IPR045361">
    <property type="entry name" value="CIS_tube_prot_N"/>
</dbReference>
<feature type="region of interest" description="Disordered" evidence="1">
    <location>
        <begin position="1"/>
        <end position="24"/>
    </location>
</feature>
<protein>
    <recommendedName>
        <fullName evidence="2">LysM domain-containing protein</fullName>
    </recommendedName>
</protein>
<dbReference type="Pfam" id="PF19266">
    <property type="entry name" value="CIS_tube"/>
    <property type="match status" value="1"/>
</dbReference>
<reference evidence="4" key="1">
    <citation type="journal article" date="2016" name="Genome Announc.">
        <title>Draft Genome Sequences of Five Rapidly Growing Mycobacterium Species, M. thermoresistibile, M. fortuitum subsp. acetamidolyticum, M. canariasense, M. brisbanense, and M. novocastrense.</title>
        <authorList>
            <person name="Katahira K."/>
            <person name="Ogura Y."/>
            <person name="Gotoh Y."/>
            <person name="Hayashi T."/>
        </authorList>
    </citation>
    <scope>NUCLEOTIDE SEQUENCE [LARGE SCALE GENOMIC DNA]</scope>
    <source>
        <strain evidence="4">JCM15654</strain>
    </source>
</reference>
<feature type="region of interest" description="Disordered" evidence="1">
    <location>
        <begin position="67"/>
        <end position="86"/>
    </location>
</feature>
<accession>A0A117I744</accession>
<feature type="compositionally biased region" description="Basic and acidic residues" evidence="1">
    <location>
        <begin position="69"/>
        <end position="82"/>
    </location>
</feature>
<dbReference type="Proteomes" id="UP000069620">
    <property type="component" value="Unassembled WGS sequence"/>
</dbReference>
<evidence type="ECO:0000259" key="2">
    <source>
        <dbReference type="PROSITE" id="PS51782"/>
    </source>
</evidence>
<dbReference type="Gene3D" id="3.10.350.10">
    <property type="entry name" value="LysM domain"/>
    <property type="match status" value="1"/>
</dbReference>
<dbReference type="PROSITE" id="PS51782">
    <property type="entry name" value="LYSM"/>
    <property type="match status" value="1"/>
</dbReference>
<dbReference type="RefSeq" id="WP_029370182.1">
    <property type="nucleotide sequence ID" value="NZ_BCSX01000045.1"/>
</dbReference>
<comment type="caution">
    <text evidence="3">The sequence shown here is derived from an EMBL/GenBank/DDBJ whole genome shotgun (WGS) entry which is preliminary data.</text>
</comment>
<organism evidence="3 4">
    <name type="scientific">Mycolicibacterium brisbanense</name>
    <dbReference type="NCBI Taxonomy" id="146020"/>
    <lineage>
        <taxon>Bacteria</taxon>
        <taxon>Bacillati</taxon>
        <taxon>Actinomycetota</taxon>
        <taxon>Actinomycetes</taxon>
        <taxon>Mycobacteriales</taxon>
        <taxon>Mycobacteriaceae</taxon>
        <taxon>Mycolicibacterium</taxon>
    </lineage>
</organism>
<evidence type="ECO:0000313" key="4">
    <source>
        <dbReference type="Proteomes" id="UP000069620"/>
    </source>
</evidence>
<reference evidence="4" key="2">
    <citation type="submission" date="2016-02" db="EMBL/GenBank/DDBJ databases">
        <title>Draft genome sequence of five rapidly growing Mycobacterium species.</title>
        <authorList>
            <person name="Katahira K."/>
            <person name="Gotou Y."/>
            <person name="Iida K."/>
            <person name="Ogura Y."/>
            <person name="Hayashi T."/>
        </authorList>
    </citation>
    <scope>NUCLEOTIDE SEQUENCE [LARGE SCALE GENOMIC DNA]</scope>
    <source>
        <strain evidence="4">JCM15654</strain>
    </source>
</reference>
<evidence type="ECO:0000256" key="1">
    <source>
        <dbReference type="SAM" id="MobiDB-lite"/>
    </source>
</evidence>
<proteinExistence type="predicted"/>
<sequence>MANTAVALKAPPPDKTGDSAPDTWSQPQYAFLELWEPKHVKGGKPELGTLKDKLTFQFNPKEVSITKSAKWERKPTKEKKAGPPEYSGAEPCKLSLELYFDATAKDGVDVVASVDKLFGCCVPCKEVKKGEQAMPFLVVFNWGQVKSFAAYISQVQAKYTRFAANGIPIRAVCTVNLEEIDVTPDPKQNPTSGSLSADDVHTVVSGDSLALVAYREYGDPQLWRSLARYNRIDDPMRVPTGTRLKLPRLEALTAAVG</sequence>
<dbReference type="CDD" id="cd00118">
    <property type="entry name" value="LysM"/>
    <property type="match status" value="1"/>
</dbReference>